<protein>
    <submittedName>
        <fullName evidence="1">Uncharacterized protein</fullName>
    </submittedName>
</protein>
<reference evidence="2" key="1">
    <citation type="journal article" date="2022" name="Mol. Ecol. Resour.">
        <title>The genomes of chicory, endive, great burdock and yacon provide insights into Asteraceae palaeo-polyploidization history and plant inulin production.</title>
        <authorList>
            <person name="Fan W."/>
            <person name="Wang S."/>
            <person name="Wang H."/>
            <person name="Wang A."/>
            <person name="Jiang F."/>
            <person name="Liu H."/>
            <person name="Zhao H."/>
            <person name="Xu D."/>
            <person name="Zhang Y."/>
        </authorList>
    </citation>
    <scope>NUCLEOTIDE SEQUENCE [LARGE SCALE GENOMIC DNA]</scope>
    <source>
        <strain evidence="2">cv. Niubang</strain>
    </source>
</reference>
<comment type="caution">
    <text evidence="1">The sequence shown here is derived from an EMBL/GenBank/DDBJ whole genome shotgun (WGS) entry which is preliminary data.</text>
</comment>
<name>A0ACB9C0B0_ARCLA</name>
<evidence type="ECO:0000313" key="1">
    <source>
        <dbReference type="EMBL" id="KAI3727602.1"/>
    </source>
</evidence>
<keyword evidence="2" id="KW-1185">Reference proteome</keyword>
<evidence type="ECO:0000313" key="2">
    <source>
        <dbReference type="Proteomes" id="UP001055879"/>
    </source>
</evidence>
<dbReference type="Proteomes" id="UP001055879">
    <property type="component" value="Linkage Group LG05"/>
</dbReference>
<organism evidence="1 2">
    <name type="scientific">Arctium lappa</name>
    <name type="common">Greater burdock</name>
    <name type="synonym">Lappa major</name>
    <dbReference type="NCBI Taxonomy" id="4217"/>
    <lineage>
        <taxon>Eukaryota</taxon>
        <taxon>Viridiplantae</taxon>
        <taxon>Streptophyta</taxon>
        <taxon>Embryophyta</taxon>
        <taxon>Tracheophyta</taxon>
        <taxon>Spermatophyta</taxon>
        <taxon>Magnoliopsida</taxon>
        <taxon>eudicotyledons</taxon>
        <taxon>Gunneridae</taxon>
        <taxon>Pentapetalae</taxon>
        <taxon>asterids</taxon>
        <taxon>campanulids</taxon>
        <taxon>Asterales</taxon>
        <taxon>Asteraceae</taxon>
        <taxon>Carduoideae</taxon>
        <taxon>Cardueae</taxon>
        <taxon>Arctiinae</taxon>
        <taxon>Arctium</taxon>
    </lineage>
</organism>
<proteinExistence type="predicted"/>
<sequence length="845" mass="88426">MARGFAFFAKVYIYVKCYSTHAFLVNLNCHRLPSSRSFSPRSTTNLHRVKQQLSFLRIQLSSLFNPSMADQHSDERVGTSNIAAEGSESAVEIHIKTLDSQLYSFRVDKNMPVLAFKEKIASDVGLPVGQQRLIFRGKVLKDEHRLSEYHVESGHTLHLVARQPSESQPSSGTGTATAHGSNTGQDANAAGSRPRVGHVSHSVVLGTFGVGDQNEGGTPDISRVIGAVLNSFGIGGQTSMGGIGGPHPNMQFNIPVQVAQGNEGGVNVNNQGQMGNPSQPATQGMQIPLGAGIAVPTLATPIPDSLHTLSEFMDRMEQALSPNGYQPNQPTNSAERSPTVELPSSARGVPTPAALAVVMRHAQRLLSGPAIDSLSHTAGRLDEEESCTDLTVRTQIQSEVMQSGLAMQHLGALLLELGRTMLTSRIGQSPAESSVLAGPAVYISPLGPNPIMVQPFPLQNNSLFGSHASPINSTPFGPVGIGAVPRHINVHIHAGIGPRGANVEPNQGELGNGTAADGVNLQSRGVDDSTRSENQTSAGQPQEGATKTEGQTDTGGTGNATSSSSATKSANDVEGASSSSPVIDNSGNAAAVPLGLGLGGLQPKRRSRQTKPEATSSTAASIDAPTSNARTTSNPAGGQLDPATIMNQVIANPALDGLLSGVSNQTGIGSPDVLRNMLGQLTQNPAMMNTVNQIAQQIDSNQDLSNMFGGMGGGGSGGGGGGFDLSSMMQQMMPFVAQAFGGGVSSSNVVQQPPSMDRELQHTTINDSSSDPQVNLHDLAEKIEHQESPEEVFLSVVEAAAHLNDNGGNADGLSEICFEDGLAQEFMEMLKCDVSRRLEEEEEDE</sequence>
<dbReference type="EMBL" id="CM042051">
    <property type="protein sequence ID" value="KAI3727602.1"/>
    <property type="molecule type" value="Genomic_DNA"/>
</dbReference>
<accession>A0ACB9C0B0</accession>
<reference evidence="1 2" key="2">
    <citation type="journal article" date="2022" name="Mol. Ecol. Resour.">
        <title>The genomes of chicory, endive, great burdock and yacon provide insights into Asteraceae paleo-polyploidization history and plant inulin production.</title>
        <authorList>
            <person name="Fan W."/>
            <person name="Wang S."/>
            <person name="Wang H."/>
            <person name="Wang A."/>
            <person name="Jiang F."/>
            <person name="Liu H."/>
            <person name="Zhao H."/>
            <person name="Xu D."/>
            <person name="Zhang Y."/>
        </authorList>
    </citation>
    <scope>NUCLEOTIDE SEQUENCE [LARGE SCALE GENOMIC DNA]</scope>
    <source>
        <strain evidence="2">cv. Niubang</strain>
    </source>
</reference>
<gene>
    <name evidence="1" type="ORF">L6452_16220</name>
</gene>